<feature type="transmembrane region" description="Helical" evidence="13">
    <location>
        <begin position="261"/>
        <end position="289"/>
    </location>
</feature>
<evidence type="ECO:0000256" key="2">
    <source>
        <dbReference type="ARBA" id="ARBA00022448"/>
    </source>
</evidence>
<dbReference type="NCBIfam" id="TIGR01427">
    <property type="entry name" value="PTS_IIC_fructo"/>
    <property type="match status" value="1"/>
</dbReference>
<feature type="transmembrane region" description="Helical" evidence="13">
    <location>
        <begin position="446"/>
        <end position="467"/>
    </location>
</feature>
<keyword evidence="8 13" id="KW-0812">Transmembrane</keyword>
<evidence type="ECO:0000259" key="15">
    <source>
        <dbReference type="PROSITE" id="PS51104"/>
    </source>
</evidence>
<evidence type="ECO:0000256" key="10">
    <source>
        <dbReference type="ARBA" id="ARBA00022989"/>
    </source>
</evidence>
<feature type="transmembrane region" description="Helical" evidence="13">
    <location>
        <begin position="406"/>
        <end position="426"/>
    </location>
</feature>
<dbReference type="InterPro" id="IPR013011">
    <property type="entry name" value="PTS_EIIB_2"/>
</dbReference>
<feature type="compositionally biased region" description="Basic and acidic residues" evidence="12">
    <location>
        <begin position="108"/>
        <end position="128"/>
    </location>
</feature>
<evidence type="ECO:0000256" key="7">
    <source>
        <dbReference type="ARBA" id="ARBA00022683"/>
    </source>
</evidence>
<comment type="subcellular location">
    <subcellularLocation>
        <location evidence="1">Cell inner membrane</location>
        <topology evidence="1">Multi-pass membrane protein</topology>
    </subcellularLocation>
</comment>
<dbReference type="SUPFAM" id="SSF52794">
    <property type="entry name" value="PTS system IIB component-like"/>
    <property type="match status" value="1"/>
</dbReference>
<keyword evidence="4" id="KW-0597">Phosphoprotein</keyword>
<feature type="transmembrane region" description="Helical" evidence="13">
    <location>
        <begin position="182"/>
        <end position="200"/>
    </location>
</feature>
<evidence type="ECO:0000256" key="13">
    <source>
        <dbReference type="SAM" id="Phobius"/>
    </source>
</evidence>
<feature type="region of interest" description="Disordered" evidence="12">
    <location>
        <begin position="108"/>
        <end position="129"/>
    </location>
</feature>
<dbReference type="InterPro" id="IPR006327">
    <property type="entry name" value="PTS_IIC_fruc"/>
</dbReference>
<dbReference type="InterPro" id="IPR036095">
    <property type="entry name" value="PTS_EIIB-like_sf"/>
</dbReference>
<keyword evidence="5" id="KW-0762">Sugar transport</keyword>
<evidence type="ECO:0000256" key="8">
    <source>
        <dbReference type="ARBA" id="ARBA00022692"/>
    </source>
</evidence>
<reference evidence="16 17" key="1">
    <citation type="submission" date="2016-10" db="EMBL/GenBank/DDBJ databases">
        <authorList>
            <person name="Varghese N."/>
            <person name="Submissions S."/>
        </authorList>
    </citation>
    <scope>NUCLEOTIDE SEQUENCE [LARGE SCALE GENOMIC DNA]</scope>
    <source>
        <strain evidence="16 17">CGMCC 1.3889</strain>
    </source>
</reference>
<keyword evidence="17" id="KW-1185">Reference proteome</keyword>
<feature type="transmembrane region" description="Helical" evidence="13">
    <location>
        <begin position="346"/>
        <end position="367"/>
    </location>
</feature>
<dbReference type="InterPro" id="IPR050864">
    <property type="entry name" value="Bacterial_PTS_Sugar_Transport"/>
</dbReference>
<dbReference type="Gene3D" id="3.40.50.2300">
    <property type="match status" value="1"/>
</dbReference>
<dbReference type="NCBIfam" id="TIGR00829">
    <property type="entry name" value="FRU"/>
    <property type="match status" value="1"/>
</dbReference>
<feature type="transmembrane region" description="Helical" evidence="13">
    <location>
        <begin position="309"/>
        <end position="334"/>
    </location>
</feature>
<evidence type="ECO:0000256" key="1">
    <source>
        <dbReference type="ARBA" id="ARBA00004429"/>
    </source>
</evidence>
<feature type="domain" description="PTS EIIC type-2" evidence="15">
    <location>
        <begin position="131"/>
        <end position="467"/>
    </location>
</feature>
<evidence type="ECO:0000259" key="14">
    <source>
        <dbReference type="PROSITE" id="PS51099"/>
    </source>
</evidence>
<evidence type="ECO:0000256" key="3">
    <source>
        <dbReference type="ARBA" id="ARBA00022475"/>
    </source>
</evidence>
<evidence type="ECO:0000256" key="9">
    <source>
        <dbReference type="ARBA" id="ARBA00022777"/>
    </source>
</evidence>
<gene>
    <name evidence="16" type="ORF">SAMN04487973_101156</name>
</gene>
<protein>
    <submittedName>
        <fullName evidence="16">PTS system, fructose-specific IIC component</fullName>
    </submittedName>
</protein>
<dbReference type="Pfam" id="PF02302">
    <property type="entry name" value="PTS_IIB"/>
    <property type="match status" value="1"/>
</dbReference>
<accession>A0A1H9L1H8</accession>
<name>A0A1H9L1H8_9LACO</name>
<feature type="domain" description="PTS EIIB type-2" evidence="14">
    <location>
        <begin position="6"/>
        <end position="102"/>
    </location>
</feature>
<keyword evidence="2" id="KW-0813">Transport</keyword>
<dbReference type="InterPro" id="IPR013014">
    <property type="entry name" value="PTS_EIIC_2"/>
</dbReference>
<sequence length="482" mass="50099">MSMASFVGVTKCPVGIAHTYMAAEKLQKAGEAKGYTVKVETQGAQGNENELTDADIKDADFVVLAIDVAIEGMNRFIGKKVLLASTANAIKDSDKLIIDAQKAKVYTGEKKSAEKQEEQTEENDEHKQSPIVQQLLNGVSHMIPFVVVGGLFIALATTFGAHPTSAGMVIAPHTVWNAMNQIGTIGFTLMIPILAGYIAYAISGRAALAPAMISAMVANTPAILGTKAGTGFIGAIVVGFAAGYLVKWFNSWKIPQSIRPVMPIFVIPLLGTGIITAGFILILGAPIAWLMTSLESLLNFLSKDPSTSIVLGLVLGAMVAVDMGGAINKVAFLFGVASITAGHPQIMGAVACAIAVPPLSVGLATFIRRDLNTEEEKTAGIAAILMGLIGITEGAIPFATANPKHVFPSIIIGSAVASAVGMIFGITDAVPHGGPIVGVLGATNNIGLFFVAILCGIAVSTAMLAFFKIRKDNKEKAKVKAA</sequence>
<evidence type="ECO:0000256" key="4">
    <source>
        <dbReference type="ARBA" id="ARBA00022553"/>
    </source>
</evidence>
<dbReference type="InterPro" id="IPR003352">
    <property type="entry name" value="PTS_EIIC"/>
</dbReference>
<evidence type="ECO:0000256" key="5">
    <source>
        <dbReference type="ARBA" id="ARBA00022597"/>
    </source>
</evidence>
<keyword evidence="11 13" id="KW-0472">Membrane</keyword>
<evidence type="ECO:0000256" key="12">
    <source>
        <dbReference type="SAM" id="MobiDB-lite"/>
    </source>
</evidence>
<evidence type="ECO:0000256" key="11">
    <source>
        <dbReference type="ARBA" id="ARBA00023136"/>
    </source>
</evidence>
<feature type="transmembrane region" description="Helical" evidence="13">
    <location>
        <begin position="230"/>
        <end position="249"/>
    </location>
</feature>
<dbReference type="EMBL" id="FOGK01000001">
    <property type="protein sequence ID" value="SER05256.1"/>
    <property type="molecule type" value="Genomic_DNA"/>
</dbReference>
<comment type="caution">
    <text evidence="16">The sequence shown here is derived from an EMBL/GenBank/DDBJ whole genome shotgun (WGS) entry which is preliminary data.</text>
</comment>
<dbReference type="PANTHER" id="PTHR30505:SF0">
    <property type="entry name" value="FRUCTOSE-LIKE PTS SYSTEM EIIBC COMPONENT-RELATED"/>
    <property type="match status" value="1"/>
</dbReference>
<proteinExistence type="predicted"/>
<keyword evidence="9" id="KW-0418">Kinase</keyword>
<evidence type="ECO:0000313" key="16">
    <source>
        <dbReference type="EMBL" id="SER05256.1"/>
    </source>
</evidence>
<keyword evidence="6" id="KW-0808">Transferase</keyword>
<dbReference type="PANTHER" id="PTHR30505">
    <property type="entry name" value="FRUCTOSE-LIKE PERMEASE"/>
    <property type="match status" value="1"/>
</dbReference>
<dbReference type="Proteomes" id="UP000182818">
    <property type="component" value="Unassembled WGS sequence"/>
</dbReference>
<dbReference type="InterPro" id="IPR003353">
    <property type="entry name" value="PTS_IIB_fruc"/>
</dbReference>
<evidence type="ECO:0000313" key="17">
    <source>
        <dbReference type="Proteomes" id="UP000182818"/>
    </source>
</evidence>
<feature type="transmembrane region" description="Helical" evidence="13">
    <location>
        <begin position="379"/>
        <end position="399"/>
    </location>
</feature>
<evidence type="ECO:0000256" key="6">
    <source>
        <dbReference type="ARBA" id="ARBA00022679"/>
    </source>
</evidence>
<keyword evidence="3" id="KW-1003">Cell membrane</keyword>
<dbReference type="Pfam" id="PF02378">
    <property type="entry name" value="PTS_EIIC"/>
    <property type="match status" value="1"/>
</dbReference>
<dbReference type="PROSITE" id="PS51104">
    <property type="entry name" value="PTS_EIIC_TYPE_2"/>
    <property type="match status" value="1"/>
</dbReference>
<dbReference type="PROSITE" id="PS51099">
    <property type="entry name" value="PTS_EIIB_TYPE_2"/>
    <property type="match status" value="1"/>
</dbReference>
<keyword evidence="7" id="KW-0598">Phosphotransferase system</keyword>
<dbReference type="CDD" id="cd05569">
    <property type="entry name" value="PTS_IIB_fructose"/>
    <property type="match status" value="1"/>
</dbReference>
<keyword evidence="10 13" id="KW-1133">Transmembrane helix</keyword>
<feature type="transmembrane region" description="Helical" evidence="13">
    <location>
        <begin position="142"/>
        <end position="162"/>
    </location>
</feature>
<dbReference type="InterPro" id="IPR003501">
    <property type="entry name" value="PTS_EIIB_2/3"/>
</dbReference>
<organism evidence="16 17">
    <name type="scientific">Pediococcus ethanolidurans</name>
    <dbReference type="NCBI Taxonomy" id="319653"/>
    <lineage>
        <taxon>Bacteria</taxon>
        <taxon>Bacillati</taxon>
        <taxon>Bacillota</taxon>
        <taxon>Bacilli</taxon>
        <taxon>Lactobacillales</taxon>
        <taxon>Lactobacillaceae</taxon>
        <taxon>Pediococcus</taxon>
    </lineage>
</organism>